<proteinExistence type="predicted"/>
<reference evidence="1" key="1">
    <citation type="submission" date="2022-08" db="EMBL/GenBank/DDBJ databases">
        <title>Genome Sequence of Fusarium decemcellulare.</title>
        <authorList>
            <person name="Buettner E."/>
        </authorList>
    </citation>
    <scope>NUCLEOTIDE SEQUENCE</scope>
    <source>
        <strain evidence="1">Babe19</strain>
    </source>
</reference>
<evidence type="ECO:0000313" key="1">
    <source>
        <dbReference type="EMBL" id="KAJ3503869.1"/>
    </source>
</evidence>
<accession>A0ACC1RCS6</accession>
<keyword evidence="2" id="KW-1185">Reference proteome</keyword>
<organism evidence="1 2">
    <name type="scientific">Fusarium decemcellulare</name>
    <dbReference type="NCBI Taxonomy" id="57161"/>
    <lineage>
        <taxon>Eukaryota</taxon>
        <taxon>Fungi</taxon>
        <taxon>Dikarya</taxon>
        <taxon>Ascomycota</taxon>
        <taxon>Pezizomycotina</taxon>
        <taxon>Sordariomycetes</taxon>
        <taxon>Hypocreomycetidae</taxon>
        <taxon>Hypocreales</taxon>
        <taxon>Nectriaceae</taxon>
        <taxon>Fusarium</taxon>
        <taxon>Fusarium decemcellulare species complex</taxon>
    </lineage>
</organism>
<sequence length="314" mass="33447">MDGNDYAGRLELNLRRCFVVAKVEPEATATQQSEATRAQKLKSVSSAGSQTKKSRQLACIRSDTTSTLGTLDGQSVCAEEGAGSITRDDDPSVIAPQGRGYKSRTRICVVVCVPRLPHVAVTYLVLELVVFALICILIEASQISSAVPWKPLLFPCRKGKFDKNTGARTDAEVPKSETKQAETCHLDSPSASTAGDGFIHHAELLCWVGTGQPESSPQLVLSLESHIVMAITRGYLAASRCLFGQVPLQASNPHQPLAEAENRGSKYLSFFSSSVIHKTMPEASLFPPSPPQTAAGAGICCPPPQLFEGPPTGG</sequence>
<protein>
    <submittedName>
        <fullName evidence="1">Uncharacterized protein</fullName>
    </submittedName>
</protein>
<name>A0ACC1RCS6_9HYPO</name>
<dbReference type="Proteomes" id="UP001148629">
    <property type="component" value="Unassembled WGS sequence"/>
</dbReference>
<comment type="caution">
    <text evidence="1">The sequence shown here is derived from an EMBL/GenBank/DDBJ whole genome shotgun (WGS) entry which is preliminary data.</text>
</comment>
<dbReference type="EMBL" id="JANRMS010005081">
    <property type="protein sequence ID" value="KAJ3503869.1"/>
    <property type="molecule type" value="Genomic_DNA"/>
</dbReference>
<evidence type="ECO:0000313" key="2">
    <source>
        <dbReference type="Proteomes" id="UP001148629"/>
    </source>
</evidence>
<gene>
    <name evidence="1" type="ORF">NM208_g16428</name>
</gene>